<dbReference type="CDD" id="cd05930">
    <property type="entry name" value="A_NRPS"/>
    <property type="match status" value="3"/>
</dbReference>
<dbReference type="PANTHER" id="PTHR45527:SF1">
    <property type="entry name" value="FATTY ACID SYNTHASE"/>
    <property type="match status" value="1"/>
</dbReference>
<dbReference type="Gene3D" id="3.30.559.30">
    <property type="entry name" value="Nonribosomal peptide synthetase, condensation domain"/>
    <property type="match status" value="4"/>
</dbReference>
<dbReference type="CDD" id="cd19542">
    <property type="entry name" value="CT_NRPS-like"/>
    <property type="match status" value="2"/>
</dbReference>
<feature type="domain" description="Carrier" evidence="4">
    <location>
        <begin position="1239"/>
        <end position="1315"/>
    </location>
</feature>
<dbReference type="Pfam" id="PF00501">
    <property type="entry name" value="AMP-binding"/>
    <property type="match status" value="3"/>
</dbReference>
<dbReference type="Pfam" id="PF00668">
    <property type="entry name" value="Condensation"/>
    <property type="match status" value="3"/>
</dbReference>
<dbReference type="SUPFAM" id="SSF56801">
    <property type="entry name" value="Acetyl-CoA synthetase-like"/>
    <property type="match status" value="3"/>
</dbReference>
<dbReference type="InterPro" id="IPR006162">
    <property type="entry name" value="Ppantetheine_attach_site"/>
</dbReference>
<keyword evidence="1" id="KW-0596">Phosphopantetheine</keyword>
<dbReference type="PROSITE" id="PS00012">
    <property type="entry name" value="PHOSPHOPANTETHEINE"/>
    <property type="match status" value="2"/>
</dbReference>
<evidence type="ECO:0000256" key="3">
    <source>
        <dbReference type="ARBA" id="ARBA00022598"/>
    </source>
</evidence>
<evidence type="ECO:0000313" key="6">
    <source>
        <dbReference type="EMBL" id="KAL2911430.1"/>
    </source>
</evidence>
<organism evidence="6 7">
    <name type="scientific">Polyrhizophydium stewartii</name>
    <dbReference type="NCBI Taxonomy" id="2732419"/>
    <lineage>
        <taxon>Eukaryota</taxon>
        <taxon>Fungi</taxon>
        <taxon>Fungi incertae sedis</taxon>
        <taxon>Chytridiomycota</taxon>
        <taxon>Chytridiomycota incertae sedis</taxon>
        <taxon>Chytridiomycetes</taxon>
        <taxon>Rhizophydiales</taxon>
        <taxon>Rhizophydiales incertae sedis</taxon>
        <taxon>Polyrhizophydium</taxon>
    </lineage>
</organism>
<dbReference type="PROSITE" id="PS50075">
    <property type="entry name" value="CARRIER"/>
    <property type="match status" value="3"/>
</dbReference>
<dbReference type="Gene3D" id="3.30.559.10">
    <property type="entry name" value="Chloramphenicol acetyltransferase-like domain"/>
    <property type="match status" value="3"/>
</dbReference>
<evidence type="ECO:0000313" key="7">
    <source>
        <dbReference type="Proteomes" id="UP001527925"/>
    </source>
</evidence>
<dbReference type="InterPro" id="IPR025110">
    <property type="entry name" value="AMP-bd_C"/>
</dbReference>
<evidence type="ECO:0000256" key="2">
    <source>
        <dbReference type="ARBA" id="ARBA00022553"/>
    </source>
</evidence>
<sequence>MQTSLACPALHNHIQQLAETARTELSAAVADAFGEVSPPSKATTKADDAIANSSHETFWRSHLGAASPPAPLPLGGSRTPRGVVSLPATRTVLPSASGLSTSAAAVAAAATIAKLKGSSDAVVGIVVAGTDRAACDIVPVRIVLDGSASTDVAVAAATESIRAAIEHSPVDLAQLRAWCGLSASDPVCDVVLCIGEVSNASLAADLASTGAAIALVVDNSAGGGSVTSVHDSDRLDGDQAASVVDEFVLAVGHLLSHLADEGTIKSLKTSASSMEHQNITLMARDTASKGGIWPPTTLSAETFAELAAVGDFVDAYPTTAMQASMVSATMNNKQAYAFQYVSKVNGVIDVKSLRGALLAVVQHHAILRTSFVSTVASGIVQVVRASADAAECVAVAVPLAQHLEADKARGFSLTDASWIRAALVCDPAGSAQHVVVTIHHALYDGWSLPMIMRDLAAALDGHALEPRPAFRTVVDFIAAQDAAATEAFWTQQLVGLEPAQPLSLGHSARTDDEDAPLAQACSTPMAELQRAAQRAGVTVAVVLKAAWAATLRKFTRSHDVVFGEVLANRDIAVAGADRIVGPLLNTVPCRVVLDDTADVVSLLGQIRKQYRSSRKYSHASLVNVQRWAGVQGDAKLFNTLFAFQGITKDTDNGGRRILGSLVESDLTSTTRAYDFEVEVFPTEDIVDFKVHFDHLHLSRSQAASILAEFDFGVQQLVSALSDKATVESLWTLSPAQQAAIARFSHGERVPLPFSLVHHGFEARAKQHPDWRAVEHGDAHLSYGDLDACGCALAAALASHGVQRGSRVAVVMQRSIEFVVALVGVLKAGATIVPVDSSFPADRIQFMLDDASVCAIVTTASEADRIAQLSVGDRAVVVADARALLASGVSFTPAAQHTATGDDDAFIVYTSGSTGKPKGVPVPHIGAANIVALQSAKIGCVEHARVAQFMAIGFDACQWETWAALGHGSTLVLRTKNAFEVFASIDALVITPTGLQQLGQPSDLPRLKAVTVAGEAVPMELKDIWASHVRFNNAYGPTEISIISHLHRLDACNHVHLGQPIANTSCRILDQNGRCVPIGVVGEMCLGGIGVSRGYINLPDLTAQRFVPDPFSPEPGARMFRTGDLGRLLPDGNFEILGRMDDQVKLKGYRIELDEVAAAMMRHPRVSAAAAVVKDKTHLVGFVVPADVDHDELRDVVAAALPAYMVPAVFVGLAVMPTNTNGKTDKKALAAMHVEIAVDALQTDTERALAAVWSQVLGVQVADIGRATSFFALGGDSISAIKAAAAMQRAGISITVPQLFKAQTVARVAALADAADAHDGQRTATEWPAAVLSDETLAELASVGDFVDAYPATPLQAGMVAATMQDARAYVNQVPLRATRTVSLESLRGALRAVVQHHAILRTSFVSTVAGGIVQVVRASADAAECVAVAAPLAQHLAADKARGFSLADASWIRAALVCDPAGSAQHVVVTIHHALYDGWSLPMIMRDLAAALDGHALEPRPAFRTVVDFIAAQDAAATEAFWTQQLVGLEPAQPLSLGHSARTDDEDAPLAQACSTPMAELQRAAQRAGVTVAVVLKAAWAATLRKFTRSHDVVFGEVLANRDIAVAGADRIVGPLLNTVPCRVVLDDTARAADLVASLQAQHGAVLSHSHAALVDVQRWAGVQGDGKLFDSLFNMRNIPLGVDSNHISILPSSAASILAEFDFGVQQLVSALSDKATVESLWTLSPAQQAMIARFSHGERVPLPFSLVHHGFEARAKQHPDWRAVEHGDAHLSYGDLDACGCALAAALASHGVQRGSRVAVVMQRSIEFVVALVGVLKAGATIVPVDSSFPADRIQFMLDDASVCAIVTTASEAGRIAQLSVGDRAVVVADARALLASGVSFTPAAQHTATGDDVFLAVYTSGSTGKPKGVPAPHIGAVNVLETFRPLFSNSDHKRVQQFMAIGFDVAHREIWGALNNGCTLVLREQDAFKTIANVAMTHITPTGLSDIGDPSKYPNLKCVVLCGEPCPEALKELWSPHVALYNAYGPTEVSFVSHLGRLELGQPITIGRPVGNDIVHILDSQLRQVPVGIIGEMVTCSPGVSSRGYINLPDLTAQRFVPDPFSSKPGARMFRTGDLGRLLPDGNFEILGRMDDQVKLKGYRIELDEVAAAMMRHPRVSAAAAVVKDKTHLVGFVVPADVDHDELRDVVAAALPAYMVPAVFVGLAVMPTNTNGKTDKKALAAMHVEIAVDVLQTDTERALAAVWSQVLGVQVADIGRATSFFALGGDSISAIKAAAAMQRAGISITVPQLFKAQTVARVAALADAADAHMAHALRQSGRQQCSGADETLAELASVGDFVDAYPATPLQAGMVAATMQDARAYVNQHHAILRTSFVSTVAGGIVQVVRANKARGFSLADASWIRAALVCDPAGSAQHVVVTIHHALYDGWSLPMIMRDLAAALDGHALEPRPAFRTVVDFIAAQDAAATEAFWTQQLVGLEPAQPLSLGHSARTDDEDAPLAQACSTPMAELQRAAQRAGVTVAVVLKAAWAATLRKFTRSHDVVFGEVLANRDIAVGGADRIVGPLLNTVPHSTALSHSHAALVDVQRWAGVQGDGKLFNTLFVYENMDLSVEQTAFELFGSITNSLSRSTDFDLIIFPDRFYIRFEALWTSNLSQSQAASILAEFDFGVQQFVSALADKATVESLWTLSPAQQAAIALFSHGERVPLPFALVHHGFEARAKQHPDWRAVEHGDAHLSYGDLDACGCALAATLASHGVQRGSRVAVVMQRSIEFVVALVGVLKAGATIVPVDSSFPADRIQFMLDDASAGRIAQLTVGDRAVVVANARALLASGVPFTPAAQHTATSDDDAFIVYTSGSTGKPKGVPVPHIGAANIVALQSTKIGCVEHARVAQFMAIGFDVCQWEVWGALSFGCTLVLREIDAFTTFAKVNVLHITPTGLARIAGPEAVPQVTHIAVGGEACPKELKDIWASHVSLTNVYGPTETLIISHAGRLERGAPVTVGRQIANNNCYVLDSQLRQNPIGVVGEFYTSTPGVRASRGYINLPDLTAQRFVRDPFSPEPGARMFRTGDLGRLLPDGNFEILGRMDDQVKLKGYRIELDEVAAAMMRHPRVSAAAAVVKDKTHLVGFVVPADVDHDELRDVVAAALPAYMVPAVFVGLAVMPTNTNGKTDKKALAAMHVEIAVDALQTDTERALAAVWSQVLGVQVADIGRATSFFALSGDSISAVRLLKAIQDQFAVPTMSHVVILKHPQLSRMAAAIHAIRHPETPVETLSSFDDIKQTASAPTPQPTIRIACFHGQGSNTIHMEHQLSAIKAALGEIAEFVFIQAPHAAKSSHLSEFFEGIDWFEWLPRGSHSASDVDALIAYATQQLKEITHVDVLLGFSQGAMVVEMLDRLAQSGTTKRTWRLSVLCSGVAFSSWQLHKSLAASTPHNVPSIHIFGTNEHKEYQTQLPACYAAEKQVMIKHAAGHDIPRYDEFGRNVAEAITAAMDKQAAVGTVARKERNRKSATRSLLADLLSCFQ</sequence>
<protein>
    <recommendedName>
        <fullName evidence="4">Carrier domain-containing protein</fullName>
    </recommendedName>
</protein>
<dbReference type="Gene3D" id="3.30.300.30">
    <property type="match status" value="3"/>
</dbReference>
<dbReference type="Gene3D" id="3.40.50.1820">
    <property type="entry name" value="alpha/beta hydrolase"/>
    <property type="match status" value="1"/>
</dbReference>
<dbReference type="InterPro" id="IPR000873">
    <property type="entry name" value="AMP-dep_synth/lig_dom"/>
</dbReference>
<reference evidence="6 7" key="1">
    <citation type="submission" date="2023-09" db="EMBL/GenBank/DDBJ databases">
        <title>Pangenome analysis of Batrachochytrium dendrobatidis and related Chytrids.</title>
        <authorList>
            <person name="Yacoub M.N."/>
            <person name="Stajich J.E."/>
            <person name="James T.Y."/>
        </authorList>
    </citation>
    <scope>NUCLEOTIDE SEQUENCE [LARGE SCALE GENOMIC DNA]</scope>
    <source>
        <strain evidence="6 7">JEL0888</strain>
    </source>
</reference>
<dbReference type="NCBIfam" id="NF003417">
    <property type="entry name" value="PRK04813.1"/>
    <property type="match status" value="3"/>
</dbReference>
<dbReference type="Gene3D" id="1.10.1200.10">
    <property type="entry name" value="ACP-like"/>
    <property type="match status" value="3"/>
</dbReference>
<dbReference type="EMBL" id="JADGIZ020000110">
    <property type="protein sequence ID" value="KAL2911430.1"/>
    <property type="molecule type" value="Genomic_DNA"/>
</dbReference>
<dbReference type="InterPro" id="IPR042099">
    <property type="entry name" value="ANL_N_sf"/>
</dbReference>
<dbReference type="Pfam" id="PF13193">
    <property type="entry name" value="AMP-binding_C"/>
    <property type="match status" value="3"/>
</dbReference>
<gene>
    <name evidence="6" type="ORF">HK105_209100</name>
    <name evidence="5" type="ORF">HK105_209303</name>
</gene>
<dbReference type="InterPro" id="IPR005645">
    <property type="entry name" value="FSH-like_dom"/>
</dbReference>
<feature type="domain" description="Carrier" evidence="4">
    <location>
        <begin position="2233"/>
        <end position="2309"/>
    </location>
</feature>
<dbReference type="InterPro" id="IPR020845">
    <property type="entry name" value="AMP-binding_CS"/>
</dbReference>
<dbReference type="InterPro" id="IPR001242">
    <property type="entry name" value="Condensation_dom"/>
</dbReference>
<feature type="domain" description="Carrier" evidence="4">
    <location>
        <begin position="3190"/>
        <end position="3268"/>
    </location>
</feature>
<accession>A0ABR4MVZ3</accession>
<evidence type="ECO:0000259" key="4">
    <source>
        <dbReference type="PROSITE" id="PS50075"/>
    </source>
</evidence>
<dbReference type="SMART" id="SM00823">
    <property type="entry name" value="PKS_PP"/>
    <property type="match status" value="3"/>
</dbReference>
<dbReference type="EMBL" id="JADGIZ020000133">
    <property type="protein sequence ID" value="KAL2911233.1"/>
    <property type="molecule type" value="Genomic_DNA"/>
</dbReference>
<dbReference type="PROSITE" id="PS00455">
    <property type="entry name" value="AMP_BINDING"/>
    <property type="match status" value="2"/>
</dbReference>
<dbReference type="SUPFAM" id="SSF52777">
    <property type="entry name" value="CoA-dependent acyltransferases"/>
    <property type="match status" value="7"/>
</dbReference>
<dbReference type="Pfam" id="PF03959">
    <property type="entry name" value="FSH1"/>
    <property type="match status" value="1"/>
</dbReference>
<evidence type="ECO:0000256" key="1">
    <source>
        <dbReference type="ARBA" id="ARBA00022450"/>
    </source>
</evidence>
<dbReference type="InterPro" id="IPR036736">
    <property type="entry name" value="ACP-like_sf"/>
</dbReference>
<dbReference type="NCBIfam" id="TIGR01733">
    <property type="entry name" value="AA-adenyl-dom"/>
    <property type="match status" value="3"/>
</dbReference>
<dbReference type="SUPFAM" id="SSF53474">
    <property type="entry name" value="alpha/beta-Hydrolases"/>
    <property type="match status" value="1"/>
</dbReference>
<keyword evidence="2" id="KW-0597">Phosphoprotein</keyword>
<dbReference type="Pfam" id="PF00550">
    <property type="entry name" value="PP-binding"/>
    <property type="match status" value="3"/>
</dbReference>
<dbReference type="PANTHER" id="PTHR45527">
    <property type="entry name" value="NONRIBOSOMAL PEPTIDE SYNTHETASE"/>
    <property type="match status" value="1"/>
</dbReference>
<dbReference type="InterPro" id="IPR020806">
    <property type="entry name" value="PKS_PP-bd"/>
</dbReference>
<dbReference type="SUPFAM" id="SSF47336">
    <property type="entry name" value="ACP-like"/>
    <property type="match status" value="3"/>
</dbReference>
<name>A0ABR4MVZ3_9FUNG</name>
<proteinExistence type="predicted"/>
<dbReference type="InterPro" id="IPR023213">
    <property type="entry name" value="CAT-like_dom_sf"/>
</dbReference>
<dbReference type="InterPro" id="IPR010071">
    <property type="entry name" value="AA_adenyl_dom"/>
</dbReference>
<dbReference type="Gene3D" id="3.40.50.12780">
    <property type="entry name" value="N-terminal domain of ligase-like"/>
    <property type="match status" value="3"/>
</dbReference>
<comment type="caution">
    <text evidence="6">The sequence shown here is derived from an EMBL/GenBank/DDBJ whole genome shotgun (WGS) entry which is preliminary data.</text>
</comment>
<keyword evidence="7" id="KW-1185">Reference proteome</keyword>
<evidence type="ECO:0000313" key="5">
    <source>
        <dbReference type="EMBL" id="KAL2911233.1"/>
    </source>
</evidence>
<dbReference type="InterPro" id="IPR045851">
    <property type="entry name" value="AMP-bd_C_sf"/>
</dbReference>
<dbReference type="InterPro" id="IPR029058">
    <property type="entry name" value="AB_hydrolase_fold"/>
</dbReference>
<keyword evidence="3" id="KW-0436">Ligase</keyword>
<dbReference type="InterPro" id="IPR009081">
    <property type="entry name" value="PP-bd_ACP"/>
</dbReference>
<dbReference type="Proteomes" id="UP001527925">
    <property type="component" value="Unassembled WGS sequence"/>
</dbReference>